<evidence type="ECO:0000313" key="2">
    <source>
        <dbReference type="EMBL" id="QLD13349.1"/>
    </source>
</evidence>
<dbReference type="Pfam" id="PF14258">
    <property type="entry name" value="DUF4350"/>
    <property type="match status" value="1"/>
</dbReference>
<protein>
    <submittedName>
        <fullName evidence="2">DUF4350 domain-containing protein</fullName>
    </submittedName>
</protein>
<dbReference type="Proteomes" id="UP000509638">
    <property type="component" value="Chromosome"/>
</dbReference>
<dbReference type="AlphaFoldDB" id="A0A7D5FB87"/>
<evidence type="ECO:0000313" key="3">
    <source>
        <dbReference type="Proteomes" id="UP000509638"/>
    </source>
</evidence>
<dbReference type="EMBL" id="CP058316">
    <property type="protein sequence ID" value="QLD13349.1"/>
    <property type="molecule type" value="Genomic_DNA"/>
</dbReference>
<accession>A0A7D5FB87</accession>
<organism evidence="2 3">
    <name type="scientific">Microbacterium oleivorans</name>
    <dbReference type="NCBI Taxonomy" id="273677"/>
    <lineage>
        <taxon>Bacteria</taxon>
        <taxon>Bacillati</taxon>
        <taxon>Actinomycetota</taxon>
        <taxon>Actinomycetes</taxon>
        <taxon>Micrococcales</taxon>
        <taxon>Microbacteriaceae</taxon>
        <taxon>Microbacterium</taxon>
    </lineage>
</organism>
<proteinExistence type="predicted"/>
<reference evidence="2 3" key="1">
    <citation type="submission" date="2020-06" db="EMBL/GenBank/DDBJ databases">
        <authorList>
            <person name="Jo H."/>
        </authorList>
    </citation>
    <scope>NUCLEOTIDE SEQUENCE [LARGE SCALE GENOMIC DNA]</scope>
    <source>
        <strain evidence="2 3">I46</strain>
    </source>
</reference>
<sequence length="366" mass="37356">MAAGLVVAGIGVAAIAGIGTMPAQGLLDPEAAGPDGSRAIVEVLRDRGVEVAVARDRASAVGALERADAILAIADTAPLDDDTLEELRDAASGVVLLEPRSRDLRLLVGGSASAGFADASADPLCELPDAATSGPVRPGEVFSGDGADIACYPAAGGYGLVGRGSGADRVVALDATALLVNQRLSENGNAALGLNLLGGTGQVVWYVPALGDGSLVAAPSLGELTPPWVTPSILLLLAAAATAAAWRGRRFGPLVAENLPVTVRASETTEGRARLYAAAADPVHALDQLRRDSLRRLGRLLGMGAADAGAIADAAAARLDAERARVRGILLDDLPHTDRELVDAADRLRELETAVLRTVRPERNTP</sequence>
<feature type="domain" description="DUF4350" evidence="1">
    <location>
        <begin position="31"/>
        <end position="197"/>
    </location>
</feature>
<gene>
    <name evidence="2" type="ORF">HW566_12870</name>
</gene>
<dbReference type="InterPro" id="IPR025646">
    <property type="entry name" value="DUF4350"/>
</dbReference>
<name>A0A7D5FB87_9MICO</name>
<evidence type="ECO:0000259" key="1">
    <source>
        <dbReference type="Pfam" id="PF14258"/>
    </source>
</evidence>